<reference evidence="1" key="1">
    <citation type="submission" date="2018-06" db="EMBL/GenBank/DDBJ databases">
        <authorList>
            <person name="Zhirakovskaya E."/>
        </authorList>
    </citation>
    <scope>NUCLEOTIDE SEQUENCE</scope>
</reference>
<protein>
    <submittedName>
        <fullName evidence="1">Uncharacterized protein</fullName>
    </submittedName>
</protein>
<gene>
    <name evidence="1" type="ORF">MNBD_GAMMA16-2175</name>
</gene>
<feature type="non-terminal residue" evidence="1">
    <location>
        <position position="85"/>
    </location>
</feature>
<sequence>MNKNISLTGHIIAHCNESMEIALSAERHPLWARSCPEMSDIDFIRFGLLRCIGSDDSGRHFLQTRDDVHDEQLPVSTYFNSFKSP</sequence>
<accession>A0A3B0ZCG4</accession>
<dbReference type="AlphaFoldDB" id="A0A3B0ZCG4"/>
<evidence type="ECO:0000313" key="1">
    <source>
        <dbReference type="EMBL" id="VAW86660.1"/>
    </source>
</evidence>
<proteinExistence type="predicted"/>
<organism evidence="1">
    <name type="scientific">hydrothermal vent metagenome</name>
    <dbReference type="NCBI Taxonomy" id="652676"/>
    <lineage>
        <taxon>unclassified sequences</taxon>
        <taxon>metagenomes</taxon>
        <taxon>ecological metagenomes</taxon>
    </lineage>
</organism>
<dbReference type="EMBL" id="UOFO01000097">
    <property type="protein sequence ID" value="VAW86660.1"/>
    <property type="molecule type" value="Genomic_DNA"/>
</dbReference>
<name>A0A3B0ZCG4_9ZZZZ</name>